<dbReference type="HAMAP" id="MF_01407">
    <property type="entry name" value="ORC1_type_DNA_replic_protein"/>
    <property type="match status" value="1"/>
</dbReference>
<dbReference type="Gene3D" id="1.10.8.60">
    <property type="match status" value="1"/>
</dbReference>
<evidence type="ECO:0000256" key="4">
    <source>
        <dbReference type="ARBA" id="ARBA00022840"/>
    </source>
</evidence>
<evidence type="ECO:0000256" key="3">
    <source>
        <dbReference type="ARBA" id="ARBA00022741"/>
    </source>
</evidence>
<comment type="similarity">
    <text evidence="1 5">Belongs to the CDC6/cdc18 family.</text>
</comment>
<evidence type="ECO:0000256" key="1">
    <source>
        <dbReference type="ARBA" id="ARBA00006184"/>
    </source>
</evidence>
<comment type="function">
    <text evidence="5">Involved in regulation of DNA replication.</text>
</comment>
<dbReference type="Proteomes" id="UP000075578">
    <property type="component" value="Unassembled WGS sequence"/>
</dbReference>
<dbReference type="GO" id="GO:0006260">
    <property type="term" value="P:DNA replication"/>
    <property type="evidence" value="ECO:0007669"/>
    <property type="project" value="UniProtKB-UniRule"/>
</dbReference>
<dbReference type="Pfam" id="PF13401">
    <property type="entry name" value="AAA_22"/>
    <property type="match status" value="1"/>
</dbReference>
<feature type="domain" description="ORC1/DEAH AAA+ ATPase" evidence="6">
    <location>
        <begin position="56"/>
        <end position="164"/>
    </location>
</feature>
<dbReference type="InterPro" id="IPR027417">
    <property type="entry name" value="P-loop_NTPase"/>
</dbReference>
<name>A0A150J7U3_9EURY</name>
<dbReference type="NCBIfam" id="NF001624">
    <property type="entry name" value="PRK00411.1-2"/>
    <property type="match status" value="1"/>
</dbReference>
<dbReference type="PANTHER" id="PTHR10763:SF26">
    <property type="entry name" value="CELL DIVISION CONTROL PROTEIN 6 HOMOLOG"/>
    <property type="match status" value="1"/>
</dbReference>
<dbReference type="PANTHER" id="PTHR10763">
    <property type="entry name" value="CELL DIVISION CONTROL PROTEIN 6-RELATED"/>
    <property type="match status" value="1"/>
</dbReference>
<dbReference type="Pfam" id="PF22703">
    <property type="entry name" value="Cdc6_lid"/>
    <property type="match status" value="1"/>
</dbReference>
<dbReference type="GO" id="GO:0005524">
    <property type="term" value="F:ATP binding"/>
    <property type="evidence" value="ECO:0007669"/>
    <property type="project" value="UniProtKB-UniRule"/>
</dbReference>
<dbReference type="PRINTS" id="PR00364">
    <property type="entry name" value="DISEASERSIST"/>
</dbReference>
<dbReference type="GO" id="GO:0016887">
    <property type="term" value="F:ATP hydrolysis activity"/>
    <property type="evidence" value="ECO:0007669"/>
    <property type="project" value="InterPro"/>
</dbReference>
<dbReference type="EMBL" id="LNGD01000015">
    <property type="protein sequence ID" value="KYC53296.1"/>
    <property type="molecule type" value="Genomic_DNA"/>
</dbReference>
<evidence type="ECO:0000259" key="7">
    <source>
        <dbReference type="Pfam" id="PF22703"/>
    </source>
</evidence>
<evidence type="ECO:0000256" key="5">
    <source>
        <dbReference type="HAMAP-Rule" id="MF_01407"/>
    </source>
</evidence>
<dbReference type="Gene3D" id="3.40.50.300">
    <property type="entry name" value="P-loop containing nucleotide triphosphate hydrolases"/>
    <property type="match status" value="1"/>
</dbReference>
<dbReference type="SUPFAM" id="SSF52540">
    <property type="entry name" value="P-loop containing nucleoside triphosphate hydrolases"/>
    <property type="match status" value="1"/>
</dbReference>
<protein>
    <recommendedName>
        <fullName evidence="5">ORC1-type DNA replication protein</fullName>
    </recommendedName>
</protein>
<dbReference type="InterPro" id="IPR014277">
    <property type="entry name" value="Orc1/Cdc6_arc"/>
</dbReference>
<reference evidence="8 9" key="1">
    <citation type="journal article" date="2016" name="ISME J.">
        <title>Chasing the elusive Euryarchaeota class WSA2: genomes reveal a uniquely fastidious methyl-reducing methanogen.</title>
        <authorList>
            <person name="Nobu M.K."/>
            <person name="Narihiro T."/>
            <person name="Kuroda K."/>
            <person name="Mei R."/>
            <person name="Liu W.T."/>
        </authorList>
    </citation>
    <scope>NUCLEOTIDE SEQUENCE [LARGE SCALE GENOMIC DNA]</scope>
    <source>
        <strain evidence="8">U1lsi0528_Bin089</strain>
    </source>
</reference>
<feature type="binding site" evidence="5">
    <location>
        <begin position="65"/>
        <end position="69"/>
    </location>
    <ligand>
        <name>ATP</name>
        <dbReference type="ChEBI" id="CHEBI:30616"/>
    </ligand>
</feature>
<dbReference type="InterPro" id="IPR050311">
    <property type="entry name" value="ORC1/CDC6"/>
</dbReference>
<comment type="caution">
    <text evidence="8">The sequence shown here is derived from an EMBL/GenBank/DDBJ whole genome shotgun (WGS) entry which is preliminary data.</text>
</comment>
<feature type="binding site" evidence="5">
    <location>
        <position position="207"/>
    </location>
    <ligand>
        <name>ATP</name>
        <dbReference type="ChEBI" id="CHEBI:30616"/>
    </ligand>
</feature>
<evidence type="ECO:0000256" key="2">
    <source>
        <dbReference type="ARBA" id="ARBA00022705"/>
    </source>
</evidence>
<dbReference type="InterPro" id="IPR049945">
    <property type="entry name" value="AAA_22"/>
</dbReference>
<feature type="binding site" evidence="5">
    <location>
        <position position="219"/>
    </location>
    <ligand>
        <name>ATP</name>
        <dbReference type="ChEBI" id="CHEBI:30616"/>
    </ligand>
</feature>
<evidence type="ECO:0000313" key="9">
    <source>
        <dbReference type="Proteomes" id="UP000075578"/>
    </source>
</evidence>
<keyword evidence="3 5" id="KW-0547">Nucleotide-binding</keyword>
<sequence length="375" mass="42781">MSSKIKDILMWDESLFRAPEVFDLSYIPDVFKFRDNEIEAISHNVKPLIKGDLPTNTIVLGPTGTGKTTSVKLLFKEITEVSNDVIPVYINCQFHYREFSIMSQIFKGIFGYLPVETGKPLTTLYEYTMGELQKKGKRLIVALDDVDFLFHVNIAENILYKILRAHEIFPGVKTGIIGIVTDNAFSFKVSEKIRTVFMPNEVHFKPYSQSTIKEILKYRCDIGLYPGVMEEEVLDKIAEITFDKGDLRLGIRGIKEAGMLAELQARRKITIDDIEKAIERISSSLHVQNVFDGLSKTDKKVLKVIAENSSKFSKANDFFDILADEMSYELFRKATTKLENLKIVDIQRAQSRGRGKQNLIHLRVPKEAILDTIKE</sequence>
<proteinExistence type="inferred from homology"/>
<organism evidence="8 9">
    <name type="scientific">Candidatus Methanofastidiosum methylothiophilum</name>
    <dbReference type="NCBI Taxonomy" id="1705564"/>
    <lineage>
        <taxon>Archaea</taxon>
        <taxon>Methanobacteriati</taxon>
        <taxon>Methanobacteriota</taxon>
        <taxon>Stenosarchaea group</taxon>
        <taxon>Candidatus Methanofastidiosia</taxon>
        <taxon>Candidatus Methanofastidiosales</taxon>
        <taxon>Candidatus Methanofastidiosaceae</taxon>
        <taxon>Candidatus Methanofastidiosum</taxon>
    </lineage>
</organism>
<keyword evidence="2 5" id="KW-0235">DNA replication</keyword>
<accession>A0A150J7U3</accession>
<feature type="domain" description="Cdc6 AAA+ ATPase-type lid" evidence="7">
    <location>
        <begin position="214"/>
        <end position="278"/>
    </location>
</feature>
<dbReference type="NCBIfam" id="TIGR02928">
    <property type="entry name" value="orc1/cdc6 family replication initiation protein"/>
    <property type="match status" value="1"/>
</dbReference>
<evidence type="ECO:0000259" key="6">
    <source>
        <dbReference type="Pfam" id="PF13401"/>
    </source>
</evidence>
<evidence type="ECO:0000313" key="8">
    <source>
        <dbReference type="EMBL" id="KYC53296.1"/>
    </source>
</evidence>
<keyword evidence="4 5" id="KW-0067">ATP-binding</keyword>
<dbReference type="InterPro" id="IPR055237">
    <property type="entry name" value="Cdc6_lid"/>
</dbReference>
<gene>
    <name evidence="8" type="primary">cdc6-2</name>
    <name evidence="8" type="ORF">AMQ74_00449</name>
</gene>
<dbReference type="AlphaFoldDB" id="A0A150J7U3"/>